<evidence type="ECO:0000256" key="1">
    <source>
        <dbReference type="SAM" id="MobiDB-lite"/>
    </source>
</evidence>
<dbReference type="GeneID" id="28768168"/>
<dbReference type="Proteomes" id="UP000077069">
    <property type="component" value="Unassembled WGS sequence"/>
</dbReference>
<feature type="region of interest" description="Disordered" evidence="1">
    <location>
        <begin position="1"/>
        <end position="74"/>
    </location>
</feature>
<gene>
    <name evidence="2" type="ORF">CC84DRAFT_1256968</name>
</gene>
<dbReference type="AlphaFoldDB" id="A0A177CLB7"/>
<dbReference type="OrthoDB" id="5413827at2759"/>
<evidence type="ECO:0000313" key="2">
    <source>
        <dbReference type="EMBL" id="OAG08031.1"/>
    </source>
</evidence>
<dbReference type="InParanoid" id="A0A177CLB7"/>
<protein>
    <recommendedName>
        <fullName evidence="4">F-box domain-containing protein</fullName>
    </recommendedName>
</protein>
<sequence length="468" mass="53147">MAPTRKSTSKKKATTSALSRVRKRPHAGTIHGDNAHMQPDPRVRNLLNASNGTFAQNDVPNLTTSGERSNEDSSRISASCCYSTGLVDLPDPHSDDVVVIDDDEPSDSTRVVIDLTQEPGPEPRLEKKDIFPFLKLPSEIRNQVYLELIPSCYEIFYGYRNLLNANGRRVPGLVTARDKNGVVYSRWVRRKVEIQGFKGPRTRVVSCEQRFPPVVLNVFLLNKFICNEARAVLYGKNTFNFNINAVAKKYDESKVFGLFADPARKHLLRELRLITLLIDVNDGSHLAITRHRERLHQFMQELQKYSHDSEHKSLLKRLKVDWFATSLYRSRNGGLVPMMPRVIGIPDAAMRSADGNQKNYIFGLEGLTALSGVEEVEINGAYVPSWFIECLTRCLKGSAEAPPPINYPELVVRKKNRDKGNGARRTYKYVAVSTKKWCDPWLNWTEFAENEGIEVPEIDRFRLQGLRC</sequence>
<evidence type="ECO:0008006" key="4">
    <source>
        <dbReference type="Google" id="ProtNLM"/>
    </source>
</evidence>
<name>A0A177CLB7_9PLEO</name>
<reference evidence="2 3" key="1">
    <citation type="submission" date="2016-05" db="EMBL/GenBank/DDBJ databases">
        <title>Comparative analysis of secretome profiles of manganese(II)-oxidizing ascomycete fungi.</title>
        <authorList>
            <consortium name="DOE Joint Genome Institute"/>
            <person name="Zeiner C.A."/>
            <person name="Purvine S.O."/>
            <person name="Zink E.M."/>
            <person name="Wu S."/>
            <person name="Pasa-Tolic L."/>
            <person name="Chaput D.L."/>
            <person name="Haridas S."/>
            <person name="Grigoriev I.V."/>
            <person name="Santelli C.M."/>
            <person name="Hansel C.M."/>
        </authorList>
    </citation>
    <scope>NUCLEOTIDE SEQUENCE [LARGE SCALE GENOMIC DNA]</scope>
    <source>
        <strain evidence="2 3">AP3s5-JAC2a</strain>
    </source>
</reference>
<organism evidence="2 3">
    <name type="scientific">Paraphaeosphaeria sporulosa</name>
    <dbReference type="NCBI Taxonomy" id="1460663"/>
    <lineage>
        <taxon>Eukaryota</taxon>
        <taxon>Fungi</taxon>
        <taxon>Dikarya</taxon>
        <taxon>Ascomycota</taxon>
        <taxon>Pezizomycotina</taxon>
        <taxon>Dothideomycetes</taxon>
        <taxon>Pleosporomycetidae</taxon>
        <taxon>Pleosporales</taxon>
        <taxon>Massarineae</taxon>
        <taxon>Didymosphaeriaceae</taxon>
        <taxon>Paraphaeosphaeria</taxon>
    </lineage>
</organism>
<dbReference type="RefSeq" id="XP_018038396.1">
    <property type="nucleotide sequence ID" value="XM_018184682.1"/>
</dbReference>
<feature type="compositionally biased region" description="Polar residues" evidence="1">
    <location>
        <begin position="47"/>
        <end position="67"/>
    </location>
</feature>
<proteinExistence type="predicted"/>
<evidence type="ECO:0000313" key="3">
    <source>
        <dbReference type="Proteomes" id="UP000077069"/>
    </source>
</evidence>
<dbReference type="EMBL" id="KV441550">
    <property type="protein sequence ID" value="OAG08031.1"/>
    <property type="molecule type" value="Genomic_DNA"/>
</dbReference>
<keyword evidence="3" id="KW-1185">Reference proteome</keyword>
<accession>A0A177CLB7</accession>